<reference evidence="3" key="1">
    <citation type="journal article" date="2019" name="Int. J. Syst. Evol. Microbiol.">
        <title>The Global Catalogue of Microorganisms (GCM) 10K type strain sequencing project: providing services to taxonomists for standard genome sequencing and annotation.</title>
        <authorList>
            <consortium name="The Broad Institute Genomics Platform"/>
            <consortium name="The Broad Institute Genome Sequencing Center for Infectious Disease"/>
            <person name="Wu L."/>
            <person name="Ma J."/>
        </authorList>
    </citation>
    <scope>NUCLEOTIDE SEQUENCE [LARGE SCALE GENOMIC DNA]</scope>
    <source>
        <strain evidence="3">CCM 8653</strain>
    </source>
</reference>
<name>A0ABQ2BC54_9MICO</name>
<dbReference type="RefSeq" id="WP_188525088.1">
    <property type="nucleotide sequence ID" value="NZ_BMDG01000014.1"/>
</dbReference>
<protein>
    <submittedName>
        <fullName evidence="2">Uncharacterized protein</fullName>
    </submittedName>
</protein>
<comment type="caution">
    <text evidence="2">The sequence shown here is derived from an EMBL/GenBank/DDBJ whole genome shotgun (WGS) entry which is preliminary data.</text>
</comment>
<accession>A0ABQ2BC54</accession>
<organism evidence="2 3">
    <name type="scientific">Isoptericola cucumis</name>
    <dbReference type="NCBI Taxonomy" id="1776856"/>
    <lineage>
        <taxon>Bacteria</taxon>
        <taxon>Bacillati</taxon>
        <taxon>Actinomycetota</taxon>
        <taxon>Actinomycetes</taxon>
        <taxon>Micrococcales</taxon>
        <taxon>Promicromonosporaceae</taxon>
        <taxon>Isoptericola</taxon>
    </lineage>
</organism>
<evidence type="ECO:0000313" key="2">
    <source>
        <dbReference type="EMBL" id="GGI11347.1"/>
    </source>
</evidence>
<feature type="transmembrane region" description="Helical" evidence="1">
    <location>
        <begin position="12"/>
        <end position="32"/>
    </location>
</feature>
<dbReference type="Proteomes" id="UP000632535">
    <property type="component" value="Unassembled WGS sequence"/>
</dbReference>
<keyword evidence="1" id="KW-0472">Membrane</keyword>
<proteinExistence type="predicted"/>
<keyword evidence="1" id="KW-0812">Transmembrane</keyword>
<dbReference type="EMBL" id="BMDG01000014">
    <property type="protein sequence ID" value="GGI11347.1"/>
    <property type="molecule type" value="Genomic_DNA"/>
</dbReference>
<evidence type="ECO:0000256" key="1">
    <source>
        <dbReference type="SAM" id="Phobius"/>
    </source>
</evidence>
<sequence>MDRRRGTRRWLPLRLAVVAAVVALAVVVALVARPPERLVLATYQGLPGGVEADLGGARPGWVLGDDGKLAVYAAGSSSCPLLPREVSADGDVVTVVLDSDDDGPCTADLVYTTSVVAVPGGVDPARIDVELEVR</sequence>
<gene>
    <name evidence="2" type="ORF">GCM10007368_35750</name>
</gene>
<evidence type="ECO:0000313" key="3">
    <source>
        <dbReference type="Proteomes" id="UP000632535"/>
    </source>
</evidence>
<keyword evidence="1" id="KW-1133">Transmembrane helix</keyword>
<keyword evidence="3" id="KW-1185">Reference proteome</keyword>